<evidence type="ECO:0000256" key="6">
    <source>
        <dbReference type="RuleBase" id="RU003435"/>
    </source>
</evidence>
<dbReference type="PANTHER" id="PTHR34217">
    <property type="entry name" value="METAL-DEPENDENT CARBOXYPEPTIDASE"/>
    <property type="match status" value="1"/>
</dbReference>
<dbReference type="OrthoDB" id="9769691at2"/>
<evidence type="ECO:0000259" key="7">
    <source>
        <dbReference type="Pfam" id="PF01432"/>
    </source>
</evidence>
<gene>
    <name evidence="9" type="ORF">SAMN05421677_11964</name>
</gene>
<reference evidence="10" key="1">
    <citation type="submission" date="2016-10" db="EMBL/GenBank/DDBJ databases">
        <authorList>
            <person name="Varghese N."/>
            <person name="Submissions S."/>
        </authorList>
    </citation>
    <scope>NUCLEOTIDE SEQUENCE [LARGE SCALE GENOMIC DNA]</scope>
    <source>
        <strain evidence="10">CGMCC 1.3703</strain>
    </source>
</reference>
<dbReference type="GO" id="GO:0004222">
    <property type="term" value="F:metalloendopeptidase activity"/>
    <property type="evidence" value="ECO:0007669"/>
    <property type="project" value="InterPro"/>
</dbReference>
<dbReference type="Proteomes" id="UP000198860">
    <property type="component" value="Unassembled WGS sequence"/>
</dbReference>
<dbReference type="GO" id="GO:0006508">
    <property type="term" value="P:proteolysis"/>
    <property type="evidence" value="ECO:0007669"/>
    <property type="project" value="UniProtKB-KW"/>
</dbReference>
<dbReference type="Gene3D" id="1.20.140.70">
    <property type="entry name" value="Oligopeptidase f, N-terminal domain"/>
    <property type="match status" value="1"/>
</dbReference>
<dbReference type="SUPFAM" id="SSF55486">
    <property type="entry name" value="Metalloproteases ('zincins'), catalytic domain"/>
    <property type="match status" value="1"/>
</dbReference>
<proteinExistence type="inferred from homology"/>
<evidence type="ECO:0000256" key="2">
    <source>
        <dbReference type="ARBA" id="ARBA00022723"/>
    </source>
</evidence>
<dbReference type="Pfam" id="PF01432">
    <property type="entry name" value="Peptidase_M3"/>
    <property type="match status" value="1"/>
</dbReference>
<dbReference type="CDD" id="cd09607">
    <property type="entry name" value="M3B_PepF"/>
    <property type="match status" value="1"/>
</dbReference>
<dbReference type="InterPro" id="IPR001333">
    <property type="entry name" value="Peptidase_M32_Taq"/>
</dbReference>
<evidence type="ECO:0000256" key="5">
    <source>
        <dbReference type="ARBA" id="ARBA00023049"/>
    </source>
</evidence>
<dbReference type="InterPro" id="IPR013647">
    <property type="entry name" value="OligopepF_N_dom"/>
</dbReference>
<name>A0A1H0SYT7_HALAD</name>
<dbReference type="RefSeq" id="WP_089654077.1">
    <property type="nucleotide sequence ID" value="NZ_FNIZ01000019.1"/>
</dbReference>
<dbReference type="GO" id="GO:0004181">
    <property type="term" value="F:metallocarboxypeptidase activity"/>
    <property type="evidence" value="ECO:0007669"/>
    <property type="project" value="InterPro"/>
</dbReference>
<keyword evidence="10" id="KW-1185">Reference proteome</keyword>
<dbReference type="Gene3D" id="1.10.1370.20">
    <property type="entry name" value="Oligoendopeptidase f, C-terminal domain"/>
    <property type="match status" value="1"/>
</dbReference>
<dbReference type="InterPro" id="IPR001567">
    <property type="entry name" value="Pept_M3A_M3B_dom"/>
</dbReference>
<dbReference type="PANTHER" id="PTHR34217:SF1">
    <property type="entry name" value="CARBOXYPEPTIDASE 1"/>
    <property type="match status" value="1"/>
</dbReference>
<keyword evidence="1 6" id="KW-0645">Protease</keyword>
<evidence type="ECO:0000256" key="3">
    <source>
        <dbReference type="ARBA" id="ARBA00022801"/>
    </source>
</evidence>
<dbReference type="InterPro" id="IPR042088">
    <property type="entry name" value="OligoPept_F_C"/>
</dbReference>
<dbReference type="STRING" id="240303.SAMN05421677_11964"/>
<feature type="domain" description="Oligopeptidase F N-terminal" evidence="8">
    <location>
        <begin position="108"/>
        <end position="174"/>
    </location>
</feature>
<evidence type="ECO:0000256" key="4">
    <source>
        <dbReference type="ARBA" id="ARBA00022833"/>
    </source>
</evidence>
<sequence length="593" mass="69043">MKNTVMKKWDLERLFPDGLEHALLSKNEQIGTLQEQIKNSKTPENFRDFLFIVEGVQELYSDVFAIDEYAICLSSQDVHDESGHYVMDQSQRLKAKMETLLLTFNHYIAAIDESSWHQWIQAEELAEIRTSLMERRKQVKDRLAPELEQAIHTLSMNGFEGWEDLYEQEFARLRVPVEENGERKELSFDMAFMKAMLSKDRSVRASIASSIIEVCKQNQERFALIFNHFSGFRNDLYELRGWTNPLKEMYEQNRISESSVNSMMKALHEHKDLLYRFLIRKAQVDSIQKPDWYDLYAPSFTTKTTLTYEEATEIVIKQFSRYSQKLGDFAKQAFHDGWVDAEPHENKRHGAFCASFPNAKESRVLLSFQGTYQDVVTMAHELGHAYHNTLLHEQPGFAQHAGTGLAETASTFAENLVLDAAIDLAETEEDALSLLEMKIINGLKYTTFIPAKFEFEKDFYEKRKQGKLSSSEIIDLMEAKEREWFGDHLEHVNAYNWMSIPHFYDTEKAFYNLPYTIGYLFSNGIYSQYKESPKSFPEKYDGLLSHSGDLPMDELCADFLGQDLNKQTFWNESFRPLKDAIEEYITRTESYVS</sequence>
<feature type="domain" description="Peptidase M3A/M3B catalytic" evidence="7">
    <location>
        <begin position="196"/>
        <end position="570"/>
    </location>
</feature>
<dbReference type="EMBL" id="FNIZ01000019">
    <property type="protein sequence ID" value="SDP46388.1"/>
    <property type="molecule type" value="Genomic_DNA"/>
</dbReference>
<dbReference type="InterPro" id="IPR034006">
    <property type="entry name" value="M3B_PepF_2"/>
</dbReference>
<keyword evidence="3 6" id="KW-0378">Hydrolase</keyword>
<comment type="similarity">
    <text evidence="6">Belongs to the peptidase M3 family.</text>
</comment>
<evidence type="ECO:0000313" key="9">
    <source>
        <dbReference type="EMBL" id="SDP46388.1"/>
    </source>
</evidence>
<organism evidence="9 10">
    <name type="scientific">Halobacillus aidingensis</name>
    <dbReference type="NCBI Taxonomy" id="240303"/>
    <lineage>
        <taxon>Bacteria</taxon>
        <taxon>Bacillati</taxon>
        <taxon>Bacillota</taxon>
        <taxon>Bacilli</taxon>
        <taxon>Bacillales</taxon>
        <taxon>Bacillaceae</taxon>
        <taxon>Halobacillus</taxon>
    </lineage>
</organism>
<keyword evidence="2 6" id="KW-0479">Metal-binding</keyword>
<keyword evidence="4 6" id="KW-0862">Zinc</keyword>
<evidence type="ECO:0000259" key="8">
    <source>
        <dbReference type="Pfam" id="PF08439"/>
    </source>
</evidence>
<accession>A0A1H0SYT7</accession>
<keyword evidence="5 6" id="KW-0482">Metalloprotease</keyword>
<dbReference type="Pfam" id="PF08439">
    <property type="entry name" value="Peptidase_M3_N"/>
    <property type="match status" value="1"/>
</dbReference>
<dbReference type="GO" id="GO:0046872">
    <property type="term" value="F:metal ion binding"/>
    <property type="evidence" value="ECO:0007669"/>
    <property type="project" value="UniProtKB-UniRule"/>
</dbReference>
<evidence type="ECO:0000256" key="1">
    <source>
        <dbReference type="ARBA" id="ARBA00022670"/>
    </source>
</evidence>
<dbReference type="AlphaFoldDB" id="A0A1H0SYT7"/>
<comment type="cofactor">
    <cofactor evidence="6">
        <name>Zn(2+)</name>
        <dbReference type="ChEBI" id="CHEBI:29105"/>
    </cofactor>
    <text evidence="6">Binds 1 zinc ion.</text>
</comment>
<evidence type="ECO:0000313" key="10">
    <source>
        <dbReference type="Proteomes" id="UP000198860"/>
    </source>
</evidence>
<protein>
    <submittedName>
        <fullName evidence="9">Oligoendopeptidase, pepF/M3 family</fullName>
    </submittedName>
</protein>